<dbReference type="RefSeq" id="WP_181054552.1">
    <property type="nucleotide sequence ID" value="NZ_JACDXJ010000002.1"/>
</dbReference>
<reference evidence="6 7" key="1">
    <citation type="submission" date="2020-07" db="EMBL/GenBank/DDBJ databases">
        <title>Draft genome and description of Microvirga mediterraneensis Marseille-Q2068 sp. nov.</title>
        <authorList>
            <person name="Boxberger M."/>
        </authorList>
    </citation>
    <scope>NUCLEOTIDE SEQUENCE [LARGE SCALE GENOMIC DNA]</scope>
    <source>
        <strain evidence="6 7">Marseille-Q2068</strain>
    </source>
</reference>
<dbReference type="PANTHER" id="PTHR43133:SF8">
    <property type="entry name" value="RNA POLYMERASE SIGMA FACTOR HI_1459-RELATED"/>
    <property type="match status" value="1"/>
</dbReference>
<dbReference type="GO" id="GO:0003677">
    <property type="term" value="F:DNA binding"/>
    <property type="evidence" value="ECO:0007669"/>
    <property type="project" value="UniProtKB-KW"/>
</dbReference>
<evidence type="ECO:0000256" key="3">
    <source>
        <dbReference type="ARBA" id="ARBA00023082"/>
    </source>
</evidence>
<evidence type="ECO:0000313" key="7">
    <source>
        <dbReference type="Proteomes" id="UP000572984"/>
    </source>
</evidence>
<keyword evidence="3" id="KW-0731">Sigma factor</keyword>
<keyword evidence="7" id="KW-1185">Reference proteome</keyword>
<accession>A0A838BT14</accession>
<keyword evidence="4" id="KW-0238">DNA-binding</keyword>
<dbReference type="Gene3D" id="1.10.1740.10">
    <property type="match status" value="1"/>
</dbReference>
<keyword evidence="2" id="KW-0805">Transcription regulation</keyword>
<gene>
    <name evidence="6" type="ORF">H0S73_22970</name>
</gene>
<dbReference type="GO" id="GO:0016987">
    <property type="term" value="F:sigma factor activity"/>
    <property type="evidence" value="ECO:0007669"/>
    <property type="project" value="UniProtKB-KW"/>
</dbReference>
<dbReference type="InterPro" id="IPR036388">
    <property type="entry name" value="WH-like_DNA-bd_sf"/>
</dbReference>
<dbReference type="Proteomes" id="UP000572984">
    <property type="component" value="Unassembled WGS sequence"/>
</dbReference>
<dbReference type="InterPro" id="IPR013325">
    <property type="entry name" value="RNA_pol_sigma_r2"/>
</dbReference>
<comment type="similarity">
    <text evidence="1">Belongs to the sigma-70 factor family. ECF subfamily.</text>
</comment>
<organism evidence="6 7">
    <name type="scientific">Microvirga mediterraneensis</name>
    <dbReference type="NCBI Taxonomy" id="2754695"/>
    <lineage>
        <taxon>Bacteria</taxon>
        <taxon>Pseudomonadati</taxon>
        <taxon>Pseudomonadota</taxon>
        <taxon>Alphaproteobacteria</taxon>
        <taxon>Hyphomicrobiales</taxon>
        <taxon>Methylobacteriaceae</taxon>
        <taxon>Microvirga</taxon>
    </lineage>
</organism>
<sequence>MSDLKGLSNQWQRTLAGDKDMFRSLVEPYLEELRAAAQHEITYRVCVGDLGSGSLSAEDLMAETMIKAWDERRHKPVNLDLEAWLLGLLYRTADLLVGEERQIGELAPVSLDAPAADMASATGWRQPADFETWEEAIPDPKSTPEEIAPAVERQPGALPERGRRILLMHDRHGISLQQAAFATSSSVSGARELLLEARQTLLDGQEASGARRE</sequence>
<dbReference type="InterPro" id="IPR013324">
    <property type="entry name" value="RNA_pol_sigma_r3/r4-like"/>
</dbReference>
<evidence type="ECO:0000256" key="5">
    <source>
        <dbReference type="ARBA" id="ARBA00023163"/>
    </source>
</evidence>
<comment type="caution">
    <text evidence="6">The sequence shown here is derived from an EMBL/GenBank/DDBJ whole genome shotgun (WGS) entry which is preliminary data.</text>
</comment>
<protein>
    <recommendedName>
        <fullName evidence="8">RNA polymerase sigma-70 factor, ECF subfamily</fullName>
    </recommendedName>
</protein>
<dbReference type="SUPFAM" id="SSF88946">
    <property type="entry name" value="Sigma2 domain of RNA polymerase sigma factors"/>
    <property type="match status" value="1"/>
</dbReference>
<dbReference type="InterPro" id="IPR039425">
    <property type="entry name" value="RNA_pol_sigma-70-like"/>
</dbReference>
<keyword evidence="5" id="KW-0804">Transcription</keyword>
<evidence type="ECO:0000313" key="6">
    <source>
        <dbReference type="EMBL" id="MBA1158964.1"/>
    </source>
</evidence>
<dbReference type="EMBL" id="JACDXJ010000002">
    <property type="protein sequence ID" value="MBA1158964.1"/>
    <property type="molecule type" value="Genomic_DNA"/>
</dbReference>
<proteinExistence type="inferred from homology"/>
<dbReference type="AlphaFoldDB" id="A0A838BT14"/>
<evidence type="ECO:0000256" key="2">
    <source>
        <dbReference type="ARBA" id="ARBA00023015"/>
    </source>
</evidence>
<evidence type="ECO:0000256" key="1">
    <source>
        <dbReference type="ARBA" id="ARBA00010641"/>
    </source>
</evidence>
<name>A0A838BT14_9HYPH</name>
<dbReference type="SUPFAM" id="SSF88659">
    <property type="entry name" value="Sigma3 and sigma4 domains of RNA polymerase sigma factors"/>
    <property type="match status" value="1"/>
</dbReference>
<evidence type="ECO:0008006" key="8">
    <source>
        <dbReference type="Google" id="ProtNLM"/>
    </source>
</evidence>
<dbReference type="Gene3D" id="1.10.10.10">
    <property type="entry name" value="Winged helix-like DNA-binding domain superfamily/Winged helix DNA-binding domain"/>
    <property type="match status" value="1"/>
</dbReference>
<evidence type="ECO:0000256" key="4">
    <source>
        <dbReference type="ARBA" id="ARBA00023125"/>
    </source>
</evidence>
<dbReference type="GO" id="GO:0006352">
    <property type="term" value="P:DNA-templated transcription initiation"/>
    <property type="evidence" value="ECO:0007669"/>
    <property type="project" value="InterPro"/>
</dbReference>
<dbReference type="PANTHER" id="PTHR43133">
    <property type="entry name" value="RNA POLYMERASE ECF-TYPE SIGMA FACTO"/>
    <property type="match status" value="1"/>
</dbReference>